<evidence type="ECO:0000259" key="5">
    <source>
        <dbReference type="Pfam" id="PF24801"/>
    </source>
</evidence>
<feature type="domain" description="Tip attachment protein J" evidence="1">
    <location>
        <begin position="327"/>
        <end position="480"/>
    </location>
</feature>
<feature type="domain" description="Tip attachment protein J HDII-ins2" evidence="5">
    <location>
        <begin position="86"/>
        <end position="204"/>
    </location>
</feature>
<feature type="domain" description="Tip attachment protein J Fn3-1" evidence="3">
    <location>
        <begin position="599"/>
        <end position="696"/>
    </location>
</feature>
<gene>
    <name evidence="6" type="ORF">PG915_22820</name>
</gene>
<evidence type="ECO:0000259" key="4">
    <source>
        <dbReference type="Pfam" id="PF24489"/>
    </source>
</evidence>
<dbReference type="Pfam" id="PF24168">
    <property type="entry name" value="PB4_spike"/>
    <property type="match status" value="1"/>
</dbReference>
<dbReference type="InterPro" id="IPR057587">
    <property type="entry name" value="GpJ_Ig_second"/>
</dbReference>
<protein>
    <submittedName>
        <fullName evidence="6">Host specificity protein J</fullName>
    </submittedName>
</protein>
<dbReference type="InterPro" id="IPR057549">
    <property type="entry name" value="PB4_spike"/>
</dbReference>
<dbReference type="PANTHER" id="PTHR36251:SF2">
    <property type="entry name" value="GIFSY-2 PROPHAGE HOST SPECIFICITY PROTEIN J, PHAGE LAMBDA"/>
    <property type="match status" value="1"/>
</dbReference>
<sequence>MGKGGGGRQHVPSEKPDNLKSKQILSVIHLLSEGEVEGPVRGLRSLYLNDTPIMNDDGSLNFRGVNAQWTAGTQSQAPLSEFSELESELVVGTKVKKANPIVRTVTNPLVDRIRVTLGVTALRSVNDRGDTFGTTVQLEVALSGGEQKTVVIKGKTTSQYVKSVVFDSLPQVPFQITVTRLTPDSNSQKLNNDTLWSSYTEIIDSKLCYPNTSVLGLTLDSQQFSGVPRINVLGRGIRIRVPRNYTPSTRAYNGFWDGSFKTAWTNNPAWVALELATNERFGLGKRLGRDGMDKWALYKIAQYCDELVDDGFGGREPRMTCNVYLDKPNSAHSVLSNLFAIFRAMPIWNGMVLSASADLPNDPVYRYNNANVVDGKFVYQASAKKARHTAVHVKWQDPNNGWSEQTEYVSDDESIIRYGLNTKTIKPFGCTSRGQAVRAGKWLLITEKLERYTVTFSTGREGLRHLPGDVIEVADNERAGANIGGRVLSIEGNTITLDRPVETEGLSAWLGYIDGEGQAKRVAVASQPKPDTLVLVDVPEGLEDWLAWTLSTQSLKPTLWRCIDITETESGYNITALQHVPEKQAIIEQGIKFEASRPTKYGTTLPPVERLQVEAEQYDDLFQVRVTWDTPQAPEKLTFLLKLVRDNKIYLNTETNDTEHHFRALPMGNYNLFVRARNRGDQLGAESMASFSIAAPLTPSQIEFETTNYTVTARPLLNGFQTLGTNYDWYFGRNRTEVLMRTHYLGRNYILNHQGRKPDTTYWYGVEAVNAVGRSRLFAKSVKTKLQPSDILDLIGSEIPKLDWAKELKELVEYNEASVVLLEDRAALVVNNEGRVSGMTVTAESAASAVDFLADHVSFSDPHTLQRNLYWDNNLRTLVVKGQIQLLDGHSVSSLSDIKGQRGQDGDTIHTEFQFSPDRRNWHFPTRPGDRFMKSRTVTNGMASAWGGVSDLKGIRGRDARERYTWIRYADDAKGNGMSALPLGKSYIGFAYNKTSNNPSRIPSNYLWSKFKGDDGLGIDGAGIYRIETSTGVFPSYGLASSLFRSHVLRDPVRDDVLTVYAMEESIVTRASSRMFDGRRWVEPKLIVDGDLIAIGTIRGDHIVAGTEIRSPRIIGGEIYGVTGTFEGTVKVGKLIGAVGLTSRRTTFINGIIFSFRRGEHNRFKYYKVFNLRIPYADFKRKGVITVRLHDMSIDSTTNPNYRMVQSVKNWDSLRLSATSFIYTSRGSLINSNKSSTRLTSLSKHYLDQLAWNPTNRQALINEQELKWSIDIDAAYGSGSHYIGLAIACNPGSPNLNHTFNIRAGSASIDIALDKDNSEIVVD</sequence>
<feature type="domain" description="Tip attachment protein J second Ig-like" evidence="4">
    <location>
        <begin position="698"/>
        <end position="795"/>
    </location>
</feature>
<dbReference type="RefSeq" id="WP_353499261.1">
    <property type="nucleotide sequence ID" value="NZ_CP115921.1"/>
</dbReference>
<name>A0AAU8BN73_9VIBR</name>
<proteinExistence type="predicted"/>
<dbReference type="Pfam" id="PF24421">
    <property type="entry name" value="Ig_J"/>
    <property type="match status" value="1"/>
</dbReference>
<reference evidence="6" key="1">
    <citation type="submission" date="2023-01" db="EMBL/GenBank/DDBJ databases">
        <title>Vibrio sp. CB1-14 genome sequencing.</title>
        <authorList>
            <person name="Otstavnykh N."/>
            <person name="Isaeva M."/>
            <person name="Meleshko D."/>
        </authorList>
    </citation>
    <scope>NUCLEOTIDE SEQUENCE</scope>
    <source>
        <strain evidence="6">CB1-14</strain>
    </source>
</reference>
<evidence type="ECO:0000313" key="6">
    <source>
        <dbReference type="EMBL" id="XCD18112.1"/>
    </source>
</evidence>
<dbReference type="Pfam" id="PF24489">
    <property type="entry name" value="Ig_J_second"/>
    <property type="match status" value="1"/>
</dbReference>
<dbReference type="PANTHER" id="PTHR36251">
    <property type="entry name" value="FELS-1 PROPHAGE HOST SPECIFICITY PROTEIN-RELATED"/>
    <property type="match status" value="1"/>
</dbReference>
<accession>A0AAU8BN73</accession>
<dbReference type="Pfam" id="PF24801">
    <property type="entry name" value="FNIII-A_GpJ"/>
    <property type="match status" value="1"/>
</dbReference>
<evidence type="ECO:0000259" key="1">
    <source>
        <dbReference type="Pfam" id="PF13550"/>
    </source>
</evidence>
<dbReference type="InterPro" id="IPR053171">
    <property type="entry name" value="Viral_Tip_Attach_Protein"/>
</dbReference>
<dbReference type="InterPro" id="IPR032876">
    <property type="entry name" value="J_dom"/>
</dbReference>
<dbReference type="InterPro" id="IPR013783">
    <property type="entry name" value="Ig-like_fold"/>
</dbReference>
<dbReference type="Gene3D" id="2.60.40.10">
    <property type="entry name" value="Immunoglobulins"/>
    <property type="match status" value="1"/>
</dbReference>
<dbReference type="InterPro" id="IPR055383">
    <property type="entry name" value="FN3-1_GpJ"/>
</dbReference>
<dbReference type="KEGG" id="vck:PG915_22820"/>
<organism evidence="6">
    <name type="scientific">Vibrio chaetopteri</name>
    <dbReference type="NCBI Taxonomy" id="3016528"/>
    <lineage>
        <taxon>Bacteria</taxon>
        <taxon>Pseudomonadati</taxon>
        <taxon>Pseudomonadota</taxon>
        <taxon>Gammaproteobacteria</taxon>
        <taxon>Vibrionales</taxon>
        <taxon>Vibrionaceae</taxon>
        <taxon>Vibrio</taxon>
    </lineage>
</organism>
<dbReference type="EMBL" id="CP115921">
    <property type="protein sequence ID" value="XCD18112.1"/>
    <property type="molecule type" value="Genomic_DNA"/>
</dbReference>
<evidence type="ECO:0000259" key="2">
    <source>
        <dbReference type="Pfam" id="PF24168"/>
    </source>
</evidence>
<evidence type="ECO:0000259" key="3">
    <source>
        <dbReference type="Pfam" id="PF24421"/>
    </source>
</evidence>
<dbReference type="InterPro" id="IPR055385">
    <property type="entry name" value="GpJ_HDII-ins2"/>
</dbReference>
<dbReference type="Pfam" id="PF13550">
    <property type="entry name" value="Phage-tail_3"/>
    <property type="match status" value="1"/>
</dbReference>
<feature type="domain" description="Straight fiber protein PB4 spike" evidence="2">
    <location>
        <begin position="1008"/>
        <end position="1107"/>
    </location>
</feature>